<evidence type="ECO:0000313" key="2">
    <source>
        <dbReference type="EMBL" id="KAG9249564.1"/>
    </source>
</evidence>
<dbReference type="AlphaFoldDB" id="A0A9P7ZCH6"/>
<sequence length="141" mass="16698">FDHEQPSLEDFITHVMRESRTDFWVLMSTLVYMSRLIESHVPTECPMPMTQHQLFLAALIVAAKTLDDGACQNGRWCRVSLMSVGNSWFWLPQEEVNSAERQLIRLLEWHLLIREDHISFELRNFQEKYRESPRHTRGLSP</sequence>
<dbReference type="PANTHER" id="PTHR15615">
    <property type="match status" value="1"/>
</dbReference>
<dbReference type="Proteomes" id="UP000887229">
    <property type="component" value="Unassembled WGS sequence"/>
</dbReference>
<dbReference type="GO" id="GO:0005634">
    <property type="term" value="C:nucleus"/>
    <property type="evidence" value="ECO:0007669"/>
    <property type="project" value="TreeGrafter"/>
</dbReference>
<reference evidence="2" key="1">
    <citation type="journal article" date="2021" name="IMA Fungus">
        <title>Genomic characterization of three marine fungi, including Emericellopsis atlantica sp. nov. with signatures of a generalist lifestyle and marine biomass degradation.</title>
        <authorList>
            <person name="Hagestad O.C."/>
            <person name="Hou L."/>
            <person name="Andersen J.H."/>
            <person name="Hansen E.H."/>
            <person name="Altermark B."/>
            <person name="Li C."/>
            <person name="Kuhnert E."/>
            <person name="Cox R.J."/>
            <person name="Crous P.W."/>
            <person name="Spatafora J.W."/>
            <person name="Lail K."/>
            <person name="Amirebrahimi M."/>
            <person name="Lipzen A."/>
            <person name="Pangilinan J."/>
            <person name="Andreopoulos W."/>
            <person name="Hayes R.D."/>
            <person name="Ng V."/>
            <person name="Grigoriev I.V."/>
            <person name="Jackson S.A."/>
            <person name="Sutton T.D.S."/>
            <person name="Dobson A.D.W."/>
            <person name="Rama T."/>
        </authorList>
    </citation>
    <scope>NUCLEOTIDE SEQUENCE</scope>
    <source>
        <strain evidence="2">TS7</strain>
    </source>
</reference>
<dbReference type="EMBL" id="MU251301">
    <property type="protein sequence ID" value="KAG9249564.1"/>
    <property type="molecule type" value="Genomic_DNA"/>
</dbReference>
<proteinExistence type="predicted"/>
<dbReference type="CDD" id="cd20557">
    <property type="entry name" value="CYCLIN_ScPCL1-like"/>
    <property type="match status" value="1"/>
</dbReference>
<dbReference type="PANTHER" id="PTHR15615:SF10">
    <property type="entry name" value="PHO85 CYCLIN-2-RELATED"/>
    <property type="match status" value="1"/>
</dbReference>
<dbReference type="GO" id="GO:0016538">
    <property type="term" value="F:cyclin-dependent protein serine/threonine kinase regulator activity"/>
    <property type="evidence" value="ECO:0007669"/>
    <property type="project" value="TreeGrafter"/>
</dbReference>
<dbReference type="InterPro" id="IPR036915">
    <property type="entry name" value="Cyclin-like_sf"/>
</dbReference>
<accession>A0A9P7ZCH6</accession>
<dbReference type="Pfam" id="PF00134">
    <property type="entry name" value="Cyclin_N"/>
    <property type="match status" value="1"/>
</dbReference>
<organism evidence="2 3">
    <name type="scientific">Emericellopsis atlantica</name>
    <dbReference type="NCBI Taxonomy" id="2614577"/>
    <lineage>
        <taxon>Eukaryota</taxon>
        <taxon>Fungi</taxon>
        <taxon>Dikarya</taxon>
        <taxon>Ascomycota</taxon>
        <taxon>Pezizomycotina</taxon>
        <taxon>Sordariomycetes</taxon>
        <taxon>Hypocreomycetidae</taxon>
        <taxon>Hypocreales</taxon>
        <taxon>Bionectriaceae</taxon>
        <taxon>Emericellopsis</taxon>
    </lineage>
</organism>
<dbReference type="Gene3D" id="1.10.472.10">
    <property type="entry name" value="Cyclin-like"/>
    <property type="match status" value="1"/>
</dbReference>
<gene>
    <name evidence="2" type="ORF">F5Z01DRAFT_631451</name>
</gene>
<dbReference type="GO" id="GO:0019901">
    <property type="term" value="F:protein kinase binding"/>
    <property type="evidence" value="ECO:0007669"/>
    <property type="project" value="InterPro"/>
</dbReference>
<dbReference type="InterPro" id="IPR013922">
    <property type="entry name" value="Cyclin_PHO80-like"/>
</dbReference>
<comment type="caution">
    <text evidence="2">The sequence shown here is derived from an EMBL/GenBank/DDBJ whole genome shotgun (WGS) entry which is preliminary data.</text>
</comment>
<dbReference type="InterPro" id="IPR006671">
    <property type="entry name" value="Cyclin_N"/>
</dbReference>
<dbReference type="OrthoDB" id="10250320at2759"/>
<dbReference type="RefSeq" id="XP_046113488.1">
    <property type="nucleotide sequence ID" value="XM_046261788.1"/>
</dbReference>
<dbReference type="SUPFAM" id="SSF47954">
    <property type="entry name" value="Cyclin-like"/>
    <property type="match status" value="1"/>
</dbReference>
<evidence type="ECO:0000259" key="1">
    <source>
        <dbReference type="Pfam" id="PF00134"/>
    </source>
</evidence>
<protein>
    <recommendedName>
        <fullName evidence="1">Cyclin N-terminal domain-containing protein</fullName>
    </recommendedName>
</protein>
<name>A0A9P7ZCH6_9HYPO</name>
<keyword evidence="3" id="KW-1185">Reference proteome</keyword>
<dbReference type="GO" id="GO:0000307">
    <property type="term" value="C:cyclin-dependent protein kinase holoenzyme complex"/>
    <property type="evidence" value="ECO:0007669"/>
    <property type="project" value="TreeGrafter"/>
</dbReference>
<feature type="non-terminal residue" evidence="2">
    <location>
        <position position="1"/>
    </location>
</feature>
<dbReference type="GeneID" id="70292691"/>
<feature type="domain" description="Cyclin N-terminal" evidence="1">
    <location>
        <begin position="7"/>
        <end position="111"/>
    </location>
</feature>
<evidence type="ECO:0000313" key="3">
    <source>
        <dbReference type="Proteomes" id="UP000887229"/>
    </source>
</evidence>